<evidence type="ECO:0000313" key="2">
    <source>
        <dbReference type="Proteomes" id="UP000189701"/>
    </source>
</evidence>
<sequence length="290" mass="32101">MGLYEAGSAIILEDEAHSFFPINNLRVSDNLVNNNHVDISPSQSNTLVPSTADEDYDFSDVVLKCINQMLMEEDIEETSCMFQQSAALRAAERSFYEVIGEEYPPPPSLEKPSNLDQNGYNSMDHSGFHNSGNDGCDGVLCPNWNLDLGGNDVTHVPHFLDGVALRSTSWSPHSSSNTVPDVLVDSPVSTLRIPDIFCDSESIMQFKKGVEEASKFIPTGNSLFADVRYNVVGNEQNEEKKDAVVKVEKYGEKQSPERSRGKKNTLQEDVVDLTEERNSKHSAVFSESTV</sequence>
<reference evidence="3" key="2">
    <citation type="submission" date="2025-08" db="UniProtKB">
        <authorList>
            <consortium name="RefSeq"/>
        </authorList>
    </citation>
    <scope>IDENTIFICATION</scope>
    <source>
        <tissue evidence="3">Leaf</tissue>
    </source>
</reference>
<feature type="region of interest" description="Disordered" evidence="1">
    <location>
        <begin position="244"/>
        <end position="290"/>
    </location>
</feature>
<feature type="compositionally biased region" description="Basic and acidic residues" evidence="1">
    <location>
        <begin position="244"/>
        <end position="259"/>
    </location>
</feature>
<organism evidence="2 3">
    <name type="scientific">Nicotiana sylvestris</name>
    <name type="common">Wood tobacco</name>
    <name type="synonym">South American tobacco</name>
    <dbReference type="NCBI Taxonomy" id="4096"/>
    <lineage>
        <taxon>Eukaryota</taxon>
        <taxon>Viridiplantae</taxon>
        <taxon>Streptophyta</taxon>
        <taxon>Embryophyta</taxon>
        <taxon>Tracheophyta</taxon>
        <taxon>Spermatophyta</taxon>
        <taxon>Magnoliopsida</taxon>
        <taxon>eudicotyledons</taxon>
        <taxon>Gunneridae</taxon>
        <taxon>Pentapetalae</taxon>
        <taxon>asterids</taxon>
        <taxon>lamiids</taxon>
        <taxon>Solanales</taxon>
        <taxon>Solanaceae</taxon>
        <taxon>Nicotianoideae</taxon>
        <taxon>Nicotianeae</taxon>
        <taxon>Nicotiana</taxon>
    </lineage>
</organism>
<proteinExistence type="predicted"/>
<dbReference type="eggNOG" id="ENOG502QSQ6">
    <property type="taxonomic scope" value="Eukaryota"/>
</dbReference>
<name>A0A1U7YAR7_NICSY</name>
<dbReference type="Proteomes" id="UP000189701">
    <property type="component" value="Unplaced"/>
</dbReference>
<reference evidence="2" key="1">
    <citation type="journal article" date="2013" name="Genome Biol.">
        <title>Reference genomes and transcriptomes of Nicotiana sylvestris and Nicotiana tomentosiformis.</title>
        <authorList>
            <person name="Sierro N."/>
            <person name="Battey J.N."/>
            <person name="Ouadi S."/>
            <person name="Bovet L."/>
            <person name="Goepfert S."/>
            <person name="Bakaher N."/>
            <person name="Peitsch M.C."/>
            <person name="Ivanov N.V."/>
        </authorList>
    </citation>
    <scope>NUCLEOTIDE SEQUENCE [LARGE SCALE GENOMIC DNA]</scope>
</reference>
<protein>
    <submittedName>
        <fullName evidence="3">Scarecrow-like protein 14</fullName>
    </submittedName>
</protein>
<gene>
    <name evidence="3" type="primary">LOC104246149</name>
</gene>
<dbReference type="AlphaFoldDB" id="A0A1U7YAR7"/>
<dbReference type="STRING" id="4096.A0A1U7YAR7"/>
<accession>A0A1U7YAR7</accession>
<dbReference type="RefSeq" id="XP_009800213.1">
    <property type="nucleotide sequence ID" value="XM_009801911.1"/>
</dbReference>
<evidence type="ECO:0000256" key="1">
    <source>
        <dbReference type="SAM" id="MobiDB-lite"/>
    </source>
</evidence>
<evidence type="ECO:0000313" key="3">
    <source>
        <dbReference type="RefSeq" id="XP_009800213.1"/>
    </source>
</evidence>
<keyword evidence="2" id="KW-1185">Reference proteome</keyword>